<dbReference type="Proteomes" id="UP000549617">
    <property type="component" value="Unassembled WGS sequence"/>
</dbReference>
<organism evidence="2 3">
    <name type="scientific">Sphingobium boeckii</name>
    <dbReference type="NCBI Taxonomy" id="1082345"/>
    <lineage>
        <taxon>Bacteria</taxon>
        <taxon>Pseudomonadati</taxon>
        <taxon>Pseudomonadota</taxon>
        <taxon>Alphaproteobacteria</taxon>
        <taxon>Sphingomonadales</taxon>
        <taxon>Sphingomonadaceae</taxon>
        <taxon>Sphingobium</taxon>
    </lineage>
</organism>
<dbReference type="Pfam" id="PF13185">
    <property type="entry name" value="GAF_2"/>
    <property type="match status" value="1"/>
</dbReference>
<evidence type="ECO:0000259" key="1">
    <source>
        <dbReference type="Pfam" id="PF13185"/>
    </source>
</evidence>
<dbReference type="Gene3D" id="3.30.450.40">
    <property type="match status" value="1"/>
</dbReference>
<keyword evidence="3" id="KW-1185">Reference proteome</keyword>
<comment type="caution">
    <text evidence="2">The sequence shown here is derived from an EMBL/GenBank/DDBJ whole genome shotgun (WGS) entry which is preliminary data.</text>
</comment>
<dbReference type="AlphaFoldDB" id="A0A7W9EFG4"/>
<dbReference type="InterPro" id="IPR029016">
    <property type="entry name" value="GAF-like_dom_sf"/>
</dbReference>
<protein>
    <recommendedName>
        <fullName evidence="1">GAF domain-containing protein</fullName>
    </recommendedName>
</protein>
<accession>A0A7W9EFG4</accession>
<proteinExistence type="predicted"/>
<dbReference type="InterPro" id="IPR003018">
    <property type="entry name" value="GAF"/>
</dbReference>
<evidence type="ECO:0000313" key="3">
    <source>
        <dbReference type="Proteomes" id="UP000549617"/>
    </source>
</evidence>
<feature type="domain" description="GAF" evidence="1">
    <location>
        <begin position="23"/>
        <end position="156"/>
    </location>
</feature>
<sequence>MASNAINRHEDLLLAIDALHACRTTDAIIETVRASARALAQADGIAIIRREDESVRYVAEDAVGPLWTGHAFPIETCISGLAILERKPIVIADVMLDPRVPHHLYRPTFVRSMAMFPFGIGAPVGAVGAYWTRTGATDAETLANLEMLSRTIGAMLYNLEDIHEARRQRAVLRSAWGAA</sequence>
<dbReference type="SUPFAM" id="SSF55781">
    <property type="entry name" value="GAF domain-like"/>
    <property type="match status" value="1"/>
</dbReference>
<name>A0A7W9EFG4_9SPHN</name>
<dbReference type="RefSeq" id="WP_184020486.1">
    <property type="nucleotide sequence ID" value="NZ_JACIJC010000005.1"/>
</dbReference>
<evidence type="ECO:0000313" key="2">
    <source>
        <dbReference type="EMBL" id="MBB5687227.1"/>
    </source>
</evidence>
<gene>
    <name evidence="2" type="ORF">FHS49_003255</name>
</gene>
<reference evidence="2 3" key="1">
    <citation type="submission" date="2020-08" db="EMBL/GenBank/DDBJ databases">
        <title>Genomic Encyclopedia of Type Strains, Phase IV (KMG-IV): sequencing the most valuable type-strain genomes for metagenomic binning, comparative biology and taxonomic classification.</title>
        <authorList>
            <person name="Goeker M."/>
        </authorList>
    </citation>
    <scope>NUCLEOTIDE SEQUENCE [LARGE SCALE GENOMIC DNA]</scope>
    <source>
        <strain evidence="2 3">DSM 25079</strain>
    </source>
</reference>
<dbReference type="EMBL" id="JACIJC010000005">
    <property type="protein sequence ID" value="MBB5687227.1"/>
    <property type="molecule type" value="Genomic_DNA"/>
</dbReference>